<dbReference type="SMART" id="SM00194">
    <property type="entry name" value="PTPc"/>
    <property type="match status" value="2"/>
</dbReference>
<evidence type="ECO:0000313" key="8">
    <source>
        <dbReference type="Proteomes" id="UP001174909"/>
    </source>
</evidence>
<proteinExistence type="predicted"/>
<dbReference type="InterPro" id="IPR000387">
    <property type="entry name" value="Tyr_Pase_dom"/>
</dbReference>
<keyword evidence="8" id="KW-1185">Reference proteome</keyword>
<dbReference type="PANTHER" id="PTHR19134">
    <property type="entry name" value="RECEPTOR-TYPE TYROSINE-PROTEIN PHOSPHATASE"/>
    <property type="match status" value="1"/>
</dbReference>
<keyword evidence="3" id="KW-0904">Protein phosphatase</keyword>
<keyword evidence="7" id="KW-0675">Receptor</keyword>
<sequence>MDKNRYQNILPYDATRVILTSAHKKQSDYINASWINGYRKEKSYVTCQGPLPETIGDFWRMVWELKIPTIVMLTKTVEANRVKCEQYWPKRVGETVSVDNDRLIVLLNEVVPFADYELRKTTIYFGEEKRDIVHYYFQSWPDHGVPRYATALLGFIRNVRKSHFPSDPAPLLVHCSAGVGRTGTLIVLDIMLQVLEAQAGINVYHSILKLRRQRCSMVQTEAQYTFIHDALEELITCGKTEISAMNLRIAMKRLGAPDTETEATGFQKQFELLEQVTRQPQKKDVEISQRIVNMGKNRYPDMLPYDFQRVCLRLTGQPGSDYINGSWINGYRQSNAFMVTQAPLDNTVNDLWRMVWESGSKTIVMLNDLQDDMAQYWPEPQKKQVYGSLTVSSKTEDGVDDTLCTRAFEIYRNGSVASPLQEVRTVTQFHLRGWPRDGLPSQPSLLLDLVDRVLKKQRSTGNKPVTVMCSNGSGASGVFVVLYSQLERLKTEHVLDVFQGIKAARTQRMGIVHNAECYKLIHQLLLEFLTSFQDKNYDNFRE</sequence>
<protein>
    <recommendedName>
        <fullName evidence="1">protein-tyrosine-phosphatase</fullName>
        <ecNumber evidence="1">3.1.3.48</ecNumber>
    </recommendedName>
</protein>
<feature type="domain" description="Tyrosine-protein phosphatase" evidence="5">
    <location>
        <begin position="266"/>
        <end position="528"/>
    </location>
</feature>
<dbReference type="SMART" id="SM00404">
    <property type="entry name" value="PTPc_motif"/>
    <property type="match status" value="2"/>
</dbReference>
<dbReference type="AlphaFoldDB" id="A0AA35RAD8"/>
<reference evidence="7" key="1">
    <citation type="submission" date="2023-03" db="EMBL/GenBank/DDBJ databases">
        <authorList>
            <person name="Steffen K."/>
            <person name="Cardenas P."/>
        </authorList>
    </citation>
    <scope>NUCLEOTIDE SEQUENCE</scope>
</reference>
<dbReference type="Gene3D" id="3.90.190.10">
    <property type="entry name" value="Protein tyrosine phosphatase superfamily"/>
    <property type="match status" value="2"/>
</dbReference>
<dbReference type="PANTHER" id="PTHR19134:SF531">
    <property type="entry name" value="TYROSINE-PROTEIN PHOSPHATASE LAR"/>
    <property type="match status" value="1"/>
</dbReference>
<dbReference type="InterPro" id="IPR003595">
    <property type="entry name" value="Tyr_Pase_cat"/>
</dbReference>
<dbReference type="PROSITE" id="PS50056">
    <property type="entry name" value="TYR_PHOSPHATASE_2"/>
    <property type="match status" value="2"/>
</dbReference>
<dbReference type="GO" id="GO:0004725">
    <property type="term" value="F:protein tyrosine phosphatase activity"/>
    <property type="evidence" value="ECO:0007669"/>
    <property type="project" value="UniProtKB-EC"/>
</dbReference>
<dbReference type="FunFam" id="3.90.190.10:FF:000102">
    <property type="entry name" value="Receptor-type tyrosine-protein phosphatase"/>
    <property type="match status" value="2"/>
</dbReference>
<evidence type="ECO:0000313" key="7">
    <source>
        <dbReference type="EMBL" id="CAI8007006.1"/>
    </source>
</evidence>
<evidence type="ECO:0000256" key="2">
    <source>
        <dbReference type="ARBA" id="ARBA00022801"/>
    </source>
</evidence>
<dbReference type="InterPro" id="IPR050348">
    <property type="entry name" value="Protein-Tyr_Phosphatase"/>
</dbReference>
<feature type="domain" description="Tyrosine-protein phosphatase" evidence="5">
    <location>
        <begin position="1"/>
        <end position="234"/>
    </location>
</feature>
<organism evidence="7 8">
    <name type="scientific">Geodia barretti</name>
    <name type="common">Barrett's horny sponge</name>
    <dbReference type="NCBI Taxonomy" id="519541"/>
    <lineage>
        <taxon>Eukaryota</taxon>
        <taxon>Metazoa</taxon>
        <taxon>Porifera</taxon>
        <taxon>Demospongiae</taxon>
        <taxon>Heteroscleromorpha</taxon>
        <taxon>Tetractinellida</taxon>
        <taxon>Astrophorina</taxon>
        <taxon>Geodiidae</taxon>
        <taxon>Geodia</taxon>
    </lineage>
</organism>
<feature type="domain" description="Tyrosine specific protein phosphatases" evidence="6">
    <location>
        <begin position="150"/>
        <end position="225"/>
    </location>
</feature>
<dbReference type="CDD" id="cd00047">
    <property type="entry name" value="PTPc"/>
    <property type="match status" value="1"/>
</dbReference>
<gene>
    <name evidence="7" type="ORF">GBAR_LOCUS5007</name>
</gene>
<evidence type="ECO:0000256" key="3">
    <source>
        <dbReference type="ARBA" id="ARBA00022912"/>
    </source>
</evidence>
<keyword evidence="2" id="KW-0378">Hydrolase</keyword>
<dbReference type="PRINTS" id="PR00700">
    <property type="entry name" value="PRTYPHPHTASE"/>
</dbReference>
<comment type="caution">
    <text evidence="7">The sequence shown here is derived from an EMBL/GenBank/DDBJ whole genome shotgun (WGS) entry which is preliminary data.</text>
</comment>
<feature type="domain" description="Tyrosine specific protein phosphatases" evidence="6">
    <location>
        <begin position="444"/>
        <end position="519"/>
    </location>
</feature>
<dbReference type="PROSITE" id="PS00383">
    <property type="entry name" value="TYR_PHOSPHATASE_1"/>
    <property type="match status" value="1"/>
</dbReference>
<dbReference type="EC" id="3.1.3.48" evidence="1"/>
<evidence type="ECO:0000259" key="5">
    <source>
        <dbReference type="PROSITE" id="PS50055"/>
    </source>
</evidence>
<dbReference type="InterPro" id="IPR016130">
    <property type="entry name" value="Tyr_Pase_AS"/>
</dbReference>
<name>A0AA35RAD8_GEOBA</name>
<evidence type="ECO:0000256" key="4">
    <source>
        <dbReference type="ARBA" id="ARBA00051722"/>
    </source>
</evidence>
<dbReference type="InterPro" id="IPR029021">
    <property type="entry name" value="Prot-tyrosine_phosphatase-like"/>
</dbReference>
<accession>A0AA35RAD8</accession>
<comment type="catalytic activity">
    <reaction evidence="4">
        <text>O-phospho-L-tyrosyl-[protein] + H2O = L-tyrosyl-[protein] + phosphate</text>
        <dbReference type="Rhea" id="RHEA:10684"/>
        <dbReference type="Rhea" id="RHEA-COMP:10136"/>
        <dbReference type="Rhea" id="RHEA-COMP:20101"/>
        <dbReference type="ChEBI" id="CHEBI:15377"/>
        <dbReference type="ChEBI" id="CHEBI:43474"/>
        <dbReference type="ChEBI" id="CHEBI:46858"/>
        <dbReference type="ChEBI" id="CHEBI:61978"/>
        <dbReference type="EC" id="3.1.3.48"/>
    </reaction>
</comment>
<dbReference type="PROSITE" id="PS50055">
    <property type="entry name" value="TYR_PHOSPHATASE_PTP"/>
    <property type="match status" value="2"/>
</dbReference>
<dbReference type="EMBL" id="CASHTH010000740">
    <property type="protein sequence ID" value="CAI8007006.1"/>
    <property type="molecule type" value="Genomic_DNA"/>
</dbReference>
<dbReference type="Pfam" id="PF00102">
    <property type="entry name" value="Y_phosphatase"/>
    <property type="match status" value="2"/>
</dbReference>
<dbReference type="SUPFAM" id="SSF52799">
    <property type="entry name" value="(Phosphotyrosine protein) phosphatases II"/>
    <property type="match status" value="2"/>
</dbReference>
<evidence type="ECO:0000259" key="6">
    <source>
        <dbReference type="PROSITE" id="PS50056"/>
    </source>
</evidence>
<dbReference type="Proteomes" id="UP001174909">
    <property type="component" value="Unassembled WGS sequence"/>
</dbReference>
<dbReference type="InterPro" id="IPR000242">
    <property type="entry name" value="PTP_cat"/>
</dbReference>
<evidence type="ECO:0000256" key="1">
    <source>
        <dbReference type="ARBA" id="ARBA00013064"/>
    </source>
</evidence>